<keyword evidence="3" id="KW-1185">Reference proteome</keyword>
<feature type="compositionally biased region" description="Polar residues" evidence="1">
    <location>
        <begin position="32"/>
        <end position="48"/>
    </location>
</feature>
<evidence type="ECO:0000313" key="3">
    <source>
        <dbReference type="Proteomes" id="UP000193920"/>
    </source>
</evidence>
<feature type="compositionally biased region" description="Low complexity" evidence="1">
    <location>
        <begin position="93"/>
        <end position="108"/>
    </location>
</feature>
<name>A0A1Y2BZB3_9FUNG</name>
<comment type="caution">
    <text evidence="2">The sequence shown here is derived from an EMBL/GenBank/DDBJ whole genome shotgun (WGS) entry which is preliminary data.</text>
</comment>
<dbReference type="Proteomes" id="UP000193920">
    <property type="component" value="Unassembled WGS sequence"/>
</dbReference>
<accession>A0A1Y2BZB3</accession>
<evidence type="ECO:0000256" key="1">
    <source>
        <dbReference type="SAM" id="MobiDB-lite"/>
    </source>
</evidence>
<feature type="compositionally biased region" description="Acidic residues" evidence="1">
    <location>
        <begin position="114"/>
        <end position="135"/>
    </location>
</feature>
<proteinExistence type="predicted"/>
<evidence type="ECO:0000313" key="2">
    <source>
        <dbReference type="EMBL" id="ORY40066.1"/>
    </source>
</evidence>
<gene>
    <name evidence="2" type="ORF">LY90DRAFT_510525</name>
</gene>
<sequence length="144" mass="16933">MKLRRKYSNSILSSEEISESESTFLLEDNHSENVQNSNTIGNSKIQTRNSRKQQEQKQKQQQPVRYSRRLRSQNHLEKLPEVMDNSNKNGKISNTTNTRYNTRNNSKTNKNKEDMEDDNEEEMDSEMNVDTEDNVDETKSISDR</sequence>
<feature type="region of interest" description="Disordered" evidence="1">
    <location>
        <begin position="1"/>
        <end position="144"/>
    </location>
</feature>
<protein>
    <submittedName>
        <fullName evidence="2">Uncharacterized protein</fullName>
    </submittedName>
</protein>
<dbReference type="AlphaFoldDB" id="A0A1Y2BZB3"/>
<reference evidence="2 3" key="1">
    <citation type="submission" date="2016-08" db="EMBL/GenBank/DDBJ databases">
        <title>A Parts List for Fungal Cellulosomes Revealed by Comparative Genomics.</title>
        <authorList>
            <consortium name="DOE Joint Genome Institute"/>
            <person name="Haitjema C.H."/>
            <person name="Gilmore S.P."/>
            <person name="Henske J.K."/>
            <person name="Solomon K.V."/>
            <person name="De Groot R."/>
            <person name="Kuo A."/>
            <person name="Mondo S.J."/>
            <person name="Salamov A.A."/>
            <person name="Labutti K."/>
            <person name="Zhao Z."/>
            <person name="Chiniquy J."/>
            <person name="Barry K."/>
            <person name="Brewer H.M."/>
            <person name="Purvine S.O."/>
            <person name="Wright A.T."/>
            <person name="Boxma B."/>
            <person name="Van Alen T."/>
            <person name="Hackstein J.H."/>
            <person name="Baker S.E."/>
            <person name="Grigoriev I.V."/>
            <person name="O'Malley M.A."/>
        </authorList>
    </citation>
    <scope>NUCLEOTIDE SEQUENCE [LARGE SCALE GENOMIC DNA]</scope>
    <source>
        <strain evidence="2 3">G1</strain>
    </source>
</reference>
<organism evidence="2 3">
    <name type="scientific">Neocallimastix californiae</name>
    <dbReference type="NCBI Taxonomy" id="1754190"/>
    <lineage>
        <taxon>Eukaryota</taxon>
        <taxon>Fungi</taxon>
        <taxon>Fungi incertae sedis</taxon>
        <taxon>Chytridiomycota</taxon>
        <taxon>Chytridiomycota incertae sedis</taxon>
        <taxon>Neocallimastigomycetes</taxon>
        <taxon>Neocallimastigales</taxon>
        <taxon>Neocallimastigaceae</taxon>
        <taxon>Neocallimastix</taxon>
    </lineage>
</organism>
<dbReference type="EMBL" id="MCOG01000129">
    <property type="protein sequence ID" value="ORY40066.1"/>
    <property type="molecule type" value="Genomic_DNA"/>
</dbReference>